<evidence type="ECO:0000313" key="1">
    <source>
        <dbReference type="EMBL" id="JAH74382.1"/>
    </source>
</evidence>
<reference evidence="1" key="2">
    <citation type="journal article" date="2015" name="Fish Shellfish Immunol.">
        <title>Early steps in the European eel (Anguilla anguilla)-Vibrio vulnificus interaction in the gills: Role of the RtxA13 toxin.</title>
        <authorList>
            <person name="Callol A."/>
            <person name="Pajuelo D."/>
            <person name="Ebbesson L."/>
            <person name="Teles M."/>
            <person name="MacKenzie S."/>
            <person name="Amaro C."/>
        </authorList>
    </citation>
    <scope>NUCLEOTIDE SEQUENCE</scope>
</reference>
<dbReference type="EMBL" id="GBXM01034195">
    <property type="protein sequence ID" value="JAH74382.1"/>
    <property type="molecule type" value="Transcribed_RNA"/>
</dbReference>
<proteinExistence type="predicted"/>
<organism evidence="1">
    <name type="scientific">Anguilla anguilla</name>
    <name type="common">European freshwater eel</name>
    <name type="synonym">Muraena anguilla</name>
    <dbReference type="NCBI Taxonomy" id="7936"/>
    <lineage>
        <taxon>Eukaryota</taxon>
        <taxon>Metazoa</taxon>
        <taxon>Chordata</taxon>
        <taxon>Craniata</taxon>
        <taxon>Vertebrata</taxon>
        <taxon>Euteleostomi</taxon>
        <taxon>Actinopterygii</taxon>
        <taxon>Neopterygii</taxon>
        <taxon>Teleostei</taxon>
        <taxon>Anguilliformes</taxon>
        <taxon>Anguillidae</taxon>
        <taxon>Anguilla</taxon>
    </lineage>
</organism>
<accession>A0A0E9V8M3</accession>
<reference evidence="1" key="1">
    <citation type="submission" date="2014-11" db="EMBL/GenBank/DDBJ databases">
        <authorList>
            <person name="Amaro Gonzalez C."/>
        </authorList>
    </citation>
    <scope>NUCLEOTIDE SEQUENCE</scope>
</reference>
<protein>
    <submittedName>
        <fullName evidence="1">Uncharacterized protein</fullName>
    </submittedName>
</protein>
<dbReference type="AlphaFoldDB" id="A0A0E9V8M3"/>
<name>A0A0E9V8M3_ANGAN</name>
<sequence>MKRGQHCIFKTKHFCLCRRLFGLKMAPLNINMPNRFKLLRTQLGKMAVLNIFTVMSISFRLNSAQTSYRFVHAQ</sequence>